<proteinExistence type="predicted"/>
<organism evidence="1 2">
    <name type="scientific">Chrysosporum bergii ANA360D</name>
    <dbReference type="NCBI Taxonomy" id="617107"/>
    <lineage>
        <taxon>Bacteria</taxon>
        <taxon>Bacillati</taxon>
        <taxon>Cyanobacteriota</taxon>
        <taxon>Cyanophyceae</taxon>
        <taxon>Nostocales</taxon>
        <taxon>Nodulariaceae</taxon>
        <taxon>Chrysosporum</taxon>
    </lineage>
</organism>
<comment type="caution">
    <text evidence="1">The sequence shown here is derived from an EMBL/GenBank/DDBJ whole genome shotgun (WGS) entry which is preliminary data.</text>
</comment>
<dbReference type="RefSeq" id="WP_280654712.1">
    <property type="nucleotide sequence ID" value="NZ_JANQDH010000062.1"/>
</dbReference>
<name>A0AA43GTJ4_9CYAN</name>
<dbReference type="Proteomes" id="UP001159387">
    <property type="component" value="Unassembled WGS sequence"/>
</dbReference>
<dbReference type="EMBL" id="JANQDH010000062">
    <property type="protein sequence ID" value="MDH6060722.1"/>
    <property type="molecule type" value="Genomic_DNA"/>
</dbReference>
<gene>
    <name evidence="1" type="ORF">NWP17_09755</name>
</gene>
<protein>
    <recommendedName>
        <fullName evidence="3">Transposase</fullName>
    </recommendedName>
</protein>
<evidence type="ECO:0008006" key="3">
    <source>
        <dbReference type="Google" id="ProtNLM"/>
    </source>
</evidence>
<reference evidence="1 2" key="1">
    <citation type="journal article" date="2023" name="J. Phycol.">
        <title>Chrysosporum ovalisporum is synonymous with the true-branching cyanobacterium Umezakia natans (Nostocales/Aphanizomenonaceae).</title>
        <authorList>
            <person name="McGregor G.B."/>
            <person name="Sendall B.C."/>
            <person name="Niiyama Y."/>
            <person name="Tuji A."/>
            <person name="Willis A."/>
        </authorList>
    </citation>
    <scope>NUCLEOTIDE SEQUENCE [LARGE SCALE GENOMIC DNA]</scope>
    <source>
        <strain evidence="1 2">ANA360D</strain>
    </source>
</reference>
<dbReference type="AlphaFoldDB" id="A0AA43GTJ4"/>
<evidence type="ECO:0000313" key="2">
    <source>
        <dbReference type="Proteomes" id="UP001159387"/>
    </source>
</evidence>
<sequence length="47" mass="5571">MPVWYSGDLRHRVIIAWEAKEGSQRQLAQRFTEDDAFGWFNHCGLFT</sequence>
<evidence type="ECO:0000313" key="1">
    <source>
        <dbReference type="EMBL" id="MDH6060722.1"/>
    </source>
</evidence>
<keyword evidence="2" id="KW-1185">Reference proteome</keyword>
<accession>A0AA43GTJ4</accession>